<dbReference type="EMBL" id="PDJQ01000001">
    <property type="protein sequence ID" value="PFG75033.1"/>
    <property type="molecule type" value="Genomic_DNA"/>
</dbReference>
<organism evidence="4 5">
    <name type="scientific">Tepidiforma thermophila (strain KCTC 52669 / CGMCC 1.13589 / G233)</name>
    <dbReference type="NCBI Taxonomy" id="2761530"/>
    <lineage>
        <taxon>Bacteria</taxon>
        <taxon>Bacillati</taxon>
        <taxon>Chloroflexota</taxon>
        <taxon>Tepidiformia</taxon>
        <taxon>Tepidiformales</taxon>
        <taxon>Tepidiformaceae</taxon>
        <taxon>Tepidiforma</taxon>
    </lineage>
</organism>
<dbReference type="GO" id="GO:0015833">
    <property type="term" value="P:peptide transport"/>
    <property type="evidence" value="ECO:0007669"/>
    <property type="project" value="TreeGrafter"/>
</dbReference>
<name>A0A2A9HI33_TEPT2</name>
<sequence>MPISRRTFVKGIAATSFLALPALGAACGDDDEESSAGPTPGTAGTAPAATPTAARRGPSTGTMRFAEPFLAASLDADSGASAAYNLQAVGAAECLMRFSPTLALEPWIAARFDRLDDLTWKITLRDDVTFWDGSPVDAAAVRDSLLRTIEKQPATADRLPKETQFTASGYELTIKTPKPLGLLPAFLADATFAIKKALPGDQFLYTGPFKITGFTAREAMTLEAYEGYRGGPPWIKTLQFRQVADTNARSLALQSGDVELAQALLPSDVERLKSAGLTVHVAPWARQHMIILNVRAAPFDDVAVRRAFALAIDREAMVKGIMEGAATPAYAFAPDTIGHKGLLNIQKFDPAEARRVLDAAGWKPAADGIRAKDGKRLSFKLNTYAGRAELEQAAVVAVDMLKAVGMEASIEKVADIEKTIGDNAFQAAMYSIGPAGFGELSRAIGLLYVPSSRNKDRYSNPVVNSAYDDYISTSDEGRRQQALKTIQEQLRDDVPIVYLFNPKQVVGTAKKVKNFTPHPLDSYRVTPDIRLEG</sequence>
<dbReference type="AlphaFoldDB" id="A0A2A9HI33"/>
<dbReference type="Gene3D" id="3.40.190.10">
    <property type="entry name" value="Periplasmic binding protein-like II"/>
    <property type="match status" value="1"/>
</dbReference>
<dbReference type="PROSITE" id="PS51257">
    <property type="entry name" value="PROKAR_LIPOPROTEIN"/>
    <property type="match status" value="1"/>
</dbReference>
<evidence type="ECO:0000313" key="5">
    <source>
        <dbReference type="Proteomes" id="UP000223071"/>
    </source>
</evidence>
<dbReference type="Pfam" id="PF00496">
    <property type="entry name" value="SBP_bac_5"/>
    <property type="match status" value="1"/>
</dbReference>
<feature type="chain" id="PRO_5013106352" evidence="2">
    <location>
        <begin position="26"/>
        <end position="533"/>
    </location>
</feature>
<dbReference type="PANTHER" id="PTHR30290">
    <property type="entry name" value="PERIPLASMIC BINDING COMPONENT OF ABC TRANSPORTER"/>
    <property type="match status" value="1"/>
</dbReference>
<keyword evidence="5" id="KW-1185">Reference proteome</keyword>
<feature type="signal peptide" evidence="2">
    <location>
        <begin position="1"/>
        <end position="25"/>
    </location>
</feature>
<dbReference type="Proteomes" id="UP000223071">
    <property type="component" value="Unassembled WGS sequence"/>
</dbReference>
<proteinExistence type="predicted"/>
<gene>
    <name evidence="4" type="ORF">A9A59_2293</name>
</gene>
<feature type="domain" description="Solute-binding protein family 5" evidence="3">
    <location>
        <begin position="104"/>
        <end position="435"/>
    </location>
</feature>
<dbReference type="RefSeq" id="WP_098504376.1">
    <property type="nucleotide sequence ID" value="NZ_PDJQ01000001.1"/>
</dbReference>
<reference evidence="4 5" key="1">
    <citation type="submission" date="2017-09" db="EMBL/GenBank/DDBJ databases">
        <title>Sequencing the genomes of two abundant thermophiles in Great Basin hot springs: Thermocrinis jamiesonii and novel Chloroflexi Thermoflexus hugenholtzii.</title>
        <authorList>
            <person name="Hedlund B."/>
        </authorList>
    </citation>
    <scope>NUCLEOTIDE SEQUENCE [LARGE SCALE GENOMIC DNA]</scope>
    <source>
        <strain evidence="4 5">G233</strain>
    </source>
</reference>
<evidence type="ECO:0000313" key="4">
    <source>
        <dbReference type="EMBL" id="PFG75033.1"/>
    </source>
</evidence>
<dbReference type="SUPFAM" id="SSF53850">
    <property type="entry name" value="Periplasmic binding protein-like II"/>
    <property type="match status" value="1"/>
</dbReference>
<comment type="caution">
    <text evidence="4">The sequence shown here is derived from an EMBL/GenBank/DDBJ whole genome shotgun (WGS) entry which is preliminary data.</text>
</comment>
<accession>A0A2A9HI33</accession>
<dbReference type="InterPro" id="IPR006311">
    <property type="entry name" value="TAT_signal"/>
</dbReference>
<dbReference type="InterPro" id="IPR000914">
    <property type="entry name" value="SBP_5_dom"/>
</dbReference>
<feature type="region of interest" description="Disordered" evidence="1">
    <location>
        <begin position="28"/>
        <end position="60"/>
    </location>
</feature>
<dbReference type="PIRSF" id="PIRSF002741">
    <property type="entry name" value="MppA"/>
    <property type="match status" value="1"/>
</dbReference>
<keyword evidence="2" id="KW-0732">Signal</keyword>
<protein>
    <submittedName>
        <fullName evidence="4">Peptide/nickel transport system substrate-binding protein</fullName>
    </submittedName>
</protein>
<evidence type="ECO:0000259" key="3">
    <source>
        <dbReference type="Pfam" id="PF00496"/>
    </source>
</evidence>
<dbReference type="Gene3D" id="3.10.105.10">
    <property type="entry name" value="Dipeptide-binding Protein, Domain 3"/>
    <property type="match status" value="1"/>
</dbReference>
<dbReference type="GO" id="GO:1904680">
    <property type="term" value="F:peptide transmembrane transporter activity"/>
    <property type="evidence" value="ECO:0007669"/>
    <property type="project" value="TreeGrafter"/>
</dbReference>
<dbReference type="InterPro" id="IPR039424">
    <property type="entry name" value="SBP_5"/>
</dbReference>
<evidence type="ECO:0000256" key="1">
    <source>
        <dbReference type="SAM" id="MobiDB-lite"/>
    </source>
</evidence>
<evidence type="ECO:0000256" key="2">
    <source>
        <dbReference type="SAM" id="SignalP"/>
    </source>
</evidence>
<dbReference type="PROSITE" id="PS51318">
    <property type="entry name" value="TAT"/>
    <property type="match status" value="1"/>
</dbReference>
<dbReference type="GO" id="GO:0043190">
    <property type="term" value="C:ATP-binding cassette (ABC) transporter complex"/>
    <property type="evidence" value="ECO:0007669"/>
    <property type="project" value="InterPro"/>
</dbReference>
<dbReference type="GO" id="GO:0042597">
    <property type="term" value="C:periplasmic space"/>
    <property type="evidence" value="ECO:0007669"/>
    <property type="project" value="UniProtKB-ARBA"/>
</dbReference>
<dbReference type="InterPro" id="IPR030678">
    <property type="entry name" value="Peptide/Ni-bd"/>
</dbReference>
<feature type="compositionally biased region" description="Low complexity" evidence="1">
    <location>
        <begin position="36"/>
        <end position="58"/>
    </location>
</feature>